<evidence type="ECO:0000259" key="6">
    <source>
        <dbReference type="PROSITE" id="PS50893"/>
    </source>
</evidence>
<dbReference type="EMBL" id="CP096658">
    <property type="protein sequence ID" value="UPV99451.1"/>
    <property type="molecule type" value="Genomic_DNA"/>
</dbReference>
<evidence type="ECO:0000256" key="4">
    <source>
        <dbReference type="ARBA" id="ARBA00022840"/>
    </source>
</evidence>
<dbReference type="InterPro" id="IPR017871">
    <property type="entry name" value="ABC_transporter-like_CS"/>
</dbReference>
<feature type="domain" description="ABC transporter" evidence="6">
    <location>
        <begin position="4"/>
        <end position="232"/>
    </location>
</feature>
<dbReference type="Pfam" id="PF00005">
    <property type="entry name" value="ABC_tran"/>
    <property type="match status" value="1"/>
</dbReference>
<dbReference type="InterPro" id="IPR003593">
    <property type="entry name" value="AAA+_ATPase"/>
</dbReference>
<comment type="similarity">
    <text evidence="1">Belongs to the ABC transporter superfamily.</text>
</comment>
<dbReference type="InterPro" id="IPR052156">
    <property type="entry name" value="BCAA_Transport_ATP-bd_LivF"/>
</dbReference>
<dbReference type="RefSeq" id="WP_248653944.1">
    <property type="nucleotide sequence ID" value="NZ_CP096658.1"/>
</dbReference>
<protein>
    <submittedName>
        <fullName evidence="7">ABC transporter ATP-binding protein</fullName>
    </submittedName>
</protein>
<dbReference type="GO" id="GO:0005524">
    <property type="term" value="F:ATP binding"/>
    <property type="evidence" value="ECO:0007669"/>
    <property type="project" value="UniProtKB-KW"/>
</dbReference>
<gene>
    <name evidence="7" type="ORF">M0R88_13085</name>
</gene>
<reference evidence="7" key="1">
    <citation type="submission" date="2022-04" db="EMBL/GenBank/DDBJ databases">
        <title>Diverse halophilic archaea isolated from saline environments.</title>
        <authorList>
            <person name="Cui H.-L."/>
        </authorList>
    </citation>
    <scope>NUCLEOTIDE SEQUENCE</scope>
    <source>
        <strain evidence="7">XZYJT40</strain>
    </source>
</reference>
<keyword evidence="3" id="KW-0547">Nucleotide-binding</keyword>
<dbReference type="PANTHER" id="PTHR43820:SF2">
    <property type="entry name" value="ABC TRANSPORTER ATP-BINDING PROTEIN"/>
    <property type="match status" value="1"/>
</dbReference>
<dbReference type="GO" id="GO:0015658">
    <property type="term" value="F:branched-chain amino acid transmembrane transporter activity"/>
    <property type="evidence" value="ECO:0007669"/>
    <property type="project" value="TreeGrafter"/>
</dbReference>
<dbReference type="AlphaFoldDB" id="A0A8U0IGU3"/>
<dbReference type="GO" id="GO:0015807">
    <property type="term" value="P:L-amino acid transport"/>
    <property type="evidence" value="ECO:0007669"/>
    <property type="project" value="TreeGrafter"/>
</dbReference>
<proteinExistence type="inferred from homology"/>
<evidence type="ECO:0000256" key="5">
    <source>
        <dbReference type="ARBA" id="ARBA00022970"/>
    </source>
</evidence>
<keyword evidence="5" id="KW-0029">Amino-acid transport</keyword>
<evidence type="ECO:0000313" key="7">
    <source>
        <dbReference type="EMBL" id="UPV99451.1"/>
    </source>
</evidence>
<dbReference type="Gene3D" id="3.40.50.300">
    <property type="entry name" value="P-loop containing nucleotide triphosphate hydrolases"/>
    <property type="match status" value="1"/>
</dbReference>
<accession>A0A8U0IGU3</accession>
<dbReference type="KEGG" id="haxz:M0R88_13085"/>
<dbReference type="SMART" id="SM00382">
    <property type="entry name" value="AAA"/>
    <property type="match status" value="1"/>
</dbReference>
<dbReference type="SUPFAM" id="SSF52540">
    <property type="entry name" value="P-loop containing nucleoside triphosphate hydrolases"/>
    <property type="match status" value="1"/>
</dbReference>
<evidence type="ECO:0000256" key="2">
    <source>
        <dbReference type="ARBA" id="ARBA00022448"/>
    </source>
</evidence>
<dbReference type="PROSITE" id="PS00211">
    <property type="entry name" value="ABC_TRANSPORTER_1"/>
    <property type="match status" value="1"/>
</dbReference>
<organism evidence="7 8">
    <name type="scientific">Halorussus gelatinilyticus</name>
    <dbReference type="NCBI Taxonomy" id="2937524"/>
    <lineage>
        <taxon>Archaea</taxon>
        <taxon>Methanobacteriati</taxon>
        <taxon>Methanobacteriota</taxon>
        <taxon>Stenosarchaea group</taxon>
        <taxon>Halobacteria</taxon>
        <taxon>Halobacteriales</taxon>
        <taxon>Haladaptataceae</taxon>
        <taxon>Halorussus</taxon>
    </lineage>
</organism>
<evidence type="ECO:0000313" key="8">
    <source>
        <dbReference type="Proteomes" id="UP000830434"/>
    </source>
</evidence>
<dbReference type="CDD" id="cd03224">
    <property type="entry name" value="ABC_TM1139_LivF_branched"/>
    <property type="match status" value="1"/>
</dbReference>
<dbReference type="GO" id="GO:0016887">
    <property type="term" value="F:ATP hydrolysis activity"/>
    <property type="evidence" value="ECO:0007669"/>
    <property type="project" value="InterPro"/>
</dbReference>
<sequence length="232" mass="25218">MTLLEVENAHTYYGESHILEGVSLEVGEGEVVALVGRNGVGKTTTLRTILQLTPPSEGAVRYRGEDVTGLATHEVADRGVGWIPEERRIFTQLSVEENVKVAVPEGNDVRAAVERAFETFPDLRDHKDRDAGNLSGGQQQMLALSRGLVGDNDLLLVDEPSEGLAPLIVERVAEALNDAAEDTTILLVEQNLPLALDLADRFYVVDNGQVVESGNADETSADDERLRRYLSA</sequence>
<evidence type="ECO:0000256" key="1">
    <source>
        <dbReference type="ARBA" id="ARBA00005417"/>
    </source>
</evidence>
<dbReference type="PANTHER" id="PTHR43820">
    <property type="entry name" value="HIGH-AFFINITY BRANCHED-CHAIN AMINO ACID TRANSPORT ATP-BINDING PROTEIN LIVF"/>
    <property type="match status" value="1"/>
</dbReference>
<evidence type="ECO:0000256" key="3">
    <source>
        <dbReference type="ARBA" id="ARBA00022741"/>
    </source>
</evidence>
<dbReference type="InterPro" id="IPR003439">
    <property type="entry name" value="ABC_transporter-like_ATP-bd"/>
</dbReference>
<keyword evidence="4 7" id="KW-0067">ATP-binding</keyword>
<dbReference type="GeneID" id="72190806"/>
<dbReference type="Proteomes" id="UP000830434">
    <property type="component" value="Chromosome"/>
</dbReference>
<name>A0A8U0IGU3_9EURY</name>
<dbReference type="PROSITE" id="PS50893">
    <property type="entry name" value="ABC_TRANSPORTER_2"/>
    <property type="match status" value="1"/>
</dbReference>
<dbReference type="InterPro" id="IPR027417">
    <property type="entry name" value="P-loop_NTPase"/>
</dbReference>
<keyword evidence="2" id="KW-0813">Transport</keyword>
<keyword evidence="8" id="KW-1185">Reference proteome</keyword>